<comment type="caution">
    <text evidence="1">The sequence shown here is derived from an EMBL/GenBank/DDBJ whole genome shotgun (WGS) entry which is preliminary data.</text>
</comment>
<organism evidence="1 2">
    <name type="scientific">Deefgea chitinilytica</name>
    <dbReference type="NCBI Taxonomy" id="570276"/>
    <lineage>
        <taxon>Bacteria</taxon>
        <taxon>Pseudomonadati</taxon>
        <taxon>Pseudomonadota</taxon>
        <taxon>Betaproteobacteria</taxon>
        <taxon>Neisseriales</taxon>
        <taxon>Chitinibacteraceae</taxon>
        <taxon>Deefgea</taxon>
    </lineage>
</organism>
<keyword evidence="2" id="KW-1185">Reference proteome</keyword>
<dbReference type="EMBL" id="WOFE01000008">
    <property type="protein sequence ID" value="MBM5572561.1"/>
    <property type="molecule type" value="Genomic_DNA"/>
</dbReference>
<evidence type="ECO:0000313" key="2">
    <source>
        <dbReference type="Proteomes" id="UP001195660"/>
    </source>
</evidence>
<dbReference type="Proteomes" id="UP001195660">
    <property type="component" value="Unassembled WGS sequence"/>
</dbReference>
<name>A0ABS2CEJ7_9NEIS</name>
<accession>A0ABS2CEJ7</accession>
<dbReference type="RefSeq" id="WP_203571890.1">
    <property type="nucleotide sequence ID" value="NZ_WOFE01000008.1"/>
</dbReference>
<reference evidence="1 2" key="1">
    <citation type="submission" date="2019-11" db="EMBL/GenBank/DDBJ databases">
        <title>Novel Deefgea species.</title>
        <authorList>
            <person name="Han J.-H."/>
        </authorList>
    </citation>
    <scope>NUCLEOTIDE SEQUENCE [LARGE SCALE GENOMIC DNA]</scope>
    <source>
        <strain evidence="1 2">LMG 24817</strain>
    </source>
</reference>
<sequence length="184" mass="22020">MKIPNFATHYYLPEYGPFKSLSELPLGGEDPHFLALLNRHQSDPDYRRRYGRDYIQKRKLVEQRLRALFIERGGQPQIEHPNYLILGASEWFKNLNRHHQALTIDLSDLNPLTTSFTFPDSFIALSRTDKPYFEKVFLLNELTELVRQFGLPNNDHLVPYERYWEYDFELYIEIQIWQPLTQQS</sequence>
<protein>
    <submittedName>
        <fullName evidence="1">Uncharacterized protein</fullName>
    </submittedName>
</protein>
<evidence type="ECO:0000313" key="1">
    <source>
        <dbReference type="EMBL" id="MBM5572561.1"/>
    </source>
</evidence>
<gene>
    <name evidence="1" type="ORF">GM173_13375</name>
</gene>
<proteinExistence type="predicted"/>